<reference evidence="1 2" key="2">
    <citation type="submission" date="2020-01" db="EMBL/GenBank/DDBJ databases">
        <title>Microvirga sp. nov., an arsenate reduction bacterium isolated from Tibet hotspring sediments.</title>
        <authorList>
            <person name="Xian W.-D."/>
            <person name="Li W.-J."/>
        </authorList>
    </citation>
    <scope>NUCLEOTIDE SEQUENCE [LARGE SCALE GENOMIC DNA]</scope>
    <source>
        <strain evidence="1 2">KCTC 23863</strain>
    </source>
</reference>
<organism evidence="1 2">
    <name type="scientific">Microvirga makkahensis</name>
    <dbReference type="NCBI Taxonomy" id="1128670"/>
    <lineage>
        <taxon>Bacteria</taxon>
        <taxon>Pseudomonadati</taxon>
        <taxon>Pseudomonadota</taxon>
        <taxon>Alphaproteobacteria</taxon>
        <taxon>Hyphomicrobiales</taxon>
        <taxon>Methylobacteriaceae</taxon>
        <taxon>Microvirga</taxon>
    </lineage>
</organism>
<proteinExistence type="predicted"/>
<keyword evidence="2" id="KW-1185">Reference proteome</keyword>
<dbReference type="EMBL" id="WURB01000047">
    <property type="protein sequence ID" value="MXQ14797.1"/>
    <property type="molecule type" value="Genomic_DNA"/>
</dbReference>
<dbReference type="OrthoDB" id="8019848at2"/>
<reference evidence="1 2" key="1">
    <citation type="submission" date="2019-12" db="EMBL/GenBank/DDBJ databases">
        <authorList>
            <person name="Yuan C.-G."/>
        </authorList>
    </citation>
    <scope>NUCLEOTIDE SEQUENCE [LARGE SCALE GENOMIC DNA]</scope>
    <source>
        <strain evidence="1 2">KCTC 23863</strain>
    </source>
</reference>
<dbReference type="AlphaFoldDB" id="A0A7X3MX01"/>
<name>A0A7X3MX01_9HYPH</name>
<evidence type="ECO:0000313" key="2">
    <source>
        <dbReference type="Proteomes" id="UP000436483"/>
    </source>
</evidence>
<protein>
    <submittedName>
        <fullName evidence="1">Uncharacterized protein</fullName>
    </submittedName>
</protein>
<dbReference type="Proteomes" id="UP000436483">
    <property type="component" value="Unassembled WGS sequence"/>
</dbReference>
<gene>
    <name evidence="1" type="ORF">GR328_25785</name>
</gene>
<accession>A0A7X3MX01</accession>
<evidence type="ECO:0000313" key="1">
    <source>
        <dbReference type="EMBL" id="MXQ14797.1"/>
    </source>
</evidence>
<dbReference type="RefSeq" id="WP_160888507.1">
    <property type="nucleotide sequence ID" value="NZ_WURB01000047.1"/>
</dbReference>
<sequence length="105" mass="11544">MFTLEIGSKPVAITDADEAQARAIFESDEFKNDLTVMTSEGAPLWDGRMPLKVRPASEQEIAAFEAPDLDDDLDDQNGDGLFVTFLVPIDHDHEEVSAIPPQLQS</sequence>
<comment type="caution">
    <text evidence="1">The sequence shown here is derived from an EMBL/GenBank/DDBJ whole genome shotgun (WGS) entry which is preliminary data.</text>
</comment>